<dbReference type="InterPro" id="IPR020449">
    <property type="entry name" value="Tscrpt_reg_AraC-type_HTH"/>
</dbReference>
<organism evidence="5 6">
    <name type="scientific">Litorivivens lipolytica</name>
    <dbReference type="NCBI Taxonomy" id="1524264"/>
    <lineage>
        <taxon>Bacteria</taxon>
        <taxon>Pseudomonadati</taxon>
        <taxon>Pseudomonadota</taxon>
        <taxon>Gammaproteobacteria</taxon>
        <taxon>Litorivivens</taxon>
    </lineage>
</organism>
<dbReference type="AlphaFoldDB" id="A0A7W4W570"/>
<dbReference type="RefSeq" id="WP_183410420.1">
    <property type="nucleotide sequence ID" value="NZ_JACHWY010000002.1"/>
</dbReference>
<evidence type="ECO:0000256" key="1">
    <source>
        <dbReference type="ARBA" id="ARBA00023015"/>
    </source>
</evidence>
<keyword evidence="1" id="KW-0805">Transcription regulation</keyword>
<gene>
    <name evidence="5" type="ORF">FHR99_001916</name>
</gene>
<dbReference type="GO" id="GO:0003700">
    <property type="term" value="F:DNA-binding transcription factor activity"/>
    <property type="evidence" value="ECO:0007669"/>
    <property type="project" value="InterPro"/>
</dbReference>
<dbReference type="EMBL" id="JACHWY010000002">
    <property type="protein sequence ID" value="MBB3047650.1"/>
    <property type="molecule type" value="Genomic_DNA"/>
</dbReference>
<dbReference type="PANTHER" id="PTHR47894:SF1">
    <property type="entry name" value="HTH-TYPE TRANSCRIPTIONAL REGULATOR VQSM"/>
    <property type="match status" value="1"/>
</dbReference>
<dbReference type="Pfam" id="PF12625">
    <property type="entry name" value="Arabinose_bd"/>
    <property type="match status" value="1"/>
</dbReference>
<dbReference type="GO" id="GO:0000976">
    <property type="term" value="F:transcription cis-regulatory region binding"/>
    <property type="evidence" value="ECO:0007669"/>
    <property type="project" value="TreeGrafter"/>
</dbReference>
<evidence type="ECO:0000259" key="4">
    <source>
        <dbReference type="PROSITE" id="PS01124"/>
    </source>
</evidence>
<dbReference type="InterPro" id="IPR032687">
    <property type="entry name" value="AraC-type_N"/>
</dbReference>
<dbReference type="PRINTS" id="PR00032">
    <property type="entry name" value="HTHARAC"/>
</dbReference>
<evidence type="ECO:0000313" key="6">
    <source>
        <dbReference type="Proteomes" id="UP000537130"/>
    </source>
</evidence>
<dbReference type="InterPro" id="IPR009057">
    <property type="entry name" value="Homeodomain-like_sf"/>
</dbReference>
<keyword evidence="3" id="KW-0804">Transcription</keyword>
<feature type="domain" description="HTH araC/xylS-type" evidence="4">
    <location>
        <begin position="239"/>
        <end position="340"/>
    </location>
</feature>
<protein>
    <submittedName>
        <fullName evidence="5">AraC-like DNA-binding protein</fullName>
    </submittedName>
</protein>
<dbReference type="SUPFAM" id="SSF46689">
    <property type="entry name" value="Homeodomain-like"/>
    <property type="match status" value="1"/>
</dbReference>
<accession>A0A7W4W570</accession>
<reference evidence="5 6" key="1">
    <citation type="submission" date="2020-08" db="EMBL/GenBank/DDBJ databases">
        <title>Genomic Encyclopedia of Type Strains, Phase III (KMG-III): the genomes of soil and plant-associated and newly described type strains.</title>
        <authorList>
            <person name="Whitman W."/>
        </authorList>
    </citation>
    <scope>NUCLEOTIDE SEQUENCE [LARGE SCALE GENOMIC DNA]</scope>
    <source>
        <strain evidence="5 6">CECT 8654</strain>
    </source>
</reference>
<dbReference type="Proteomes" id="UP000537130">
    <property type="component" value="Unassembled WGS sequence"/>
</dbReference>
<keyword evidence="2 5" id="KW-0238">DNA-binding</keyword>
<dbReference type="PROSITE" id="PS01124">
    <property type="entry name" value="HTH_ARAC_FAMILY_2"/>
    <property type="match status" value="1"/>
</dbReference>
<dbReference type="SMART" id="SM00342">
    <property type="entry name" value="HTH_ARAC"/>
    <property type="match status" value="1"/>
</dbReference>
<evidence type="ECO:0000256" key="2">
    <source>
        <dbReference type="ARBA" id="ARBA00023125"/>
    </source>
</evidence>
<evidence type="ECO:0000313" key="5">
    <source>
        <dbReference type="EMBL" id="MBB3047650.1"/>
    </source>
</evidence>
<dbReference type="GO" id="GO:0005829">
    <property type="term" value="C:cytosol"/>
    <property type="evidence" value="ECO:0007669"/>
    <property type="project" value="TreeGrafter"/>
</dbReference>
<dbReference type="Pfam" id="PF12833">
    <property type="entry name" value="HTH_18"/>
    <property type="match status" value="1"/>
</dbReference>
<dbReference type="InterPro" id="IPR018060">
    <property type="entry name" value="HTH_AraC"/>
</dbReference>
<name>A0A7W4W570_9GAMM</name>
<keyword evidence="6" id="KW-1185">Reference proteome</keyword>
<proteinExistence type="predicted"/>
<sequence>MNADRAGQGRYGISSDYLVSLSEQAFERGMSVADLLDGTDLEASILLQQDVSVGHESFLAAMRNFCEFDGNFWTALEGGRRMTLSKHGYVGYAAQHSQDLMDAAEKLYRYVSTRIEFFELQRGENPDLAELILLPRIPDSDTLRYVALNFLVCLETLCRQILGRSASQIPSRITLVGPPPETPMPPLPAGSKIEFHCDNYSLCWPRTIIDVAIPARNEDLAKLAEARCESDLRKHSEQQSVSERVALQLQRMEGTLPPLEEIAARLNMSVATLKRRLKAEGRNYQQLKDEQRQRQASRWLVEGRLTVDQIADRLGYSDASNFSKAFKSWTGQSPSAFRQEQSERRR</sequence>
<dbReference type="PANTHER" id="PTHR47894">
    <property type="entry name" value="HTH-TYPE TRANSCRIPTIONAL REGULATOR GADX"/>
    <property type="match status" value="1"/>
</dbReference>
<dbReference type="Gene3D" id="1.10.10.60">
    <property type="entry name" value="Homeodomain-like"/>
    <property type="match status" value="1"/>
</dbReference>
<evidence type="ECO:0000256" key="3">
    <source>
        <dbReference type="ARBA" id="ARBA00023163"/>
    </source>
</evidence>
<comment type="caution">
    <text evidence="5">The sequence shown here is derived from an EMBL/GenBank/DDBJ whole genome shotgun (WGS) entry which is preliminary data.</text>
</comment>